<evidence type="ECO:0000256" key="2">
    <source>
        <dbReference type="ARBA" id="ARBA00023033"/>
    </source>
</evidence>
<dbReference type="SUPFAM" id="SSF51905">
    <property type="entry name" value="FAD/NAD(P)-binding domain"/>
    <property type="match status" value="1"/>
</dbReference>
<dbReference type="RefSeq" id="WP_145176870.1">
    <property type="nucleotide sequence ID" value="NZ_CP036525.1"/>
</dbReference>
<evidence type="ECO:0000313" key="4">
    <source>
        <dbReference type="EMBL" id="QDT08044.1"/>
    </source>
</evidence>
<protein>
    <submittedName>
        <fullName evidence="4">FAD-dependent urate hydroxylase</fullName>
        <ecNumber evidence="4">1.14.13.113</ecNumber>
    </submittedName>
</protein>
<dbReference type="PANTHER" id="PTHR13789:SF309">
    <property type="entry name" value="PUTATIVE (AFU_ORTHOLOGUE AFUA_6G14510)-RELATED"/>
    <property type="match status" value="1"/>
</dbReference>
<proteinExistence type="predicted"/>
<dbReference type="GO" id="GO:0071949">
    <property type="term" value="F:FAD binding"/>
    <property type="evidence" value="ECO:0007669"/>
    <property type="project" value="InterPro"/>
</dbReference>
<organism evidence="4 5">
    <name type="scientific">Rubripirellula lacrimiformis</name>
    <dbReference type="NCBI Taxonomy" id="1930273"/>
    <lineage>
        <taxon>Bacteria</taxon>
        <taxon>Pseudomonadati</taxon>
        <taxon>Planctomycetota</taxon>
        <taxon>Planctomycetia</taxon>
        <taxon>Pirellulales</taxon>
        <taxon>Pirellulaceae</taxon>
        <taxon>Rubripirellula</taxon>
    </lineage>
</organism>
<dbReference type="InterPro" id="IPR036188">
    <property type="entry name" value="FAD/NAD-bd_sf"/>
</dbReference>
<dbReference type="InterPro" id="IPR002938">
    <property type="entry name" value="FAD-bd"/>
</dbReference>
<dbReference type="InterPro" id="IPR050493">
    <property type="entry name" value="FAD-dep_Monooxygenase_BioMet"/>
</dbReference>
<name>A0A517NLN1_9BACT</name>
<feature type="domain" description="FAD-binding" evidence="3">
    <location>
        <begin position="2"/>
        <end position="317"/>
    </location>
</feature>
<dbReference type="AlphaFoldDB" id="A0A517NLN1"/>
<sequence length="392" mass="42031">MDVAILGGGIAGLATAISLKQIGKTVRVYERRRSMHHLGAGIVCWPNATFVLSELGVLDRLRSVAGAVTAMRRISKTGDELGSLDIRQLDSAMGFPSLSVLRRDLMRILVGRADELGIPIHYGADAAMIDGVQDGNRVHFSDGTSTLADLVVGADGRMNSVARRYVVGNNQPVFQGFVNWIGVYQRDSAFQRLEICDYWGLGARFGIVPVSESTAYWAGGVAIADADGACDLDSIVQLRRAFDGWPVPVGEIVSQGSASDTRRLILYDHDPLPQWHKDNVLLVGDAAHAALPTSGQGAGQALEDAWVLGRELAAFPGDHETAIAAFTQKRREKTAGITLAGRRLAGILFNTDETECADRDQKATRTDYAAMVAGMATGWGAGLPMGIEHRFG</sequence>
<evidence type="ECO:0000259" key="3">
    <source>
        <dbReference type="Pfam" id="PF01494"/>
    </source>
</evidence>
<dbReference type="PANTHER" id="PTHR13789">
    <property type="entry name" value="MONOOXYGENASE"/>
    <property type="match status" value="1"/>
</dbReference>
<dbReference type="Pfam" id="PF01494">
    <property type="entry name" value="FAD_binding_3"/>
    <property type="match status" value="1"/>
</dbReference>
<keyword evidence="1 4" id="KW-0560">Oxidoreductase</keyword>
<dbReference type="GO" id="GO:0102099">
    <property type="term" value="F:FAD-dependent urate hydroxylase activity"/>
    <property type="evidence" value="ECO:0007669"/>
    <property type="project" value="UniProtKB-EC"/>
</dbReference>
<dbReference type="OrthoDB" id="9766816at2"/>
<gene>
    <name evidence="4" type="primary">hpxO</name>
    <name evidence="4" type="ORF">K227x_64740</name>
</gene>
<dbReference type="KEGG" id="rlc:K227x_64740"/>
<dbReference type="Proteomes" id="UP000318538">
    <property type="component" value="Chromosome"/>
</dbReference>
<keyword evidence="5" id="KW-1185">Reference proteome</keyword>
<dbReference type="EC" id="1.14.13.113" evidence="4"/>
<keyword evidence="2" id="KW-0503">Monooxygenase</keyword>
<evidence type="ECO:0000256" key="1">
    <source>
        <dbReference type="ARBA" id="ARBA00023002"/>
    </source>
</evidence>
<dbReference type="PRINTS" id="PR00420">
    <property type="entry name" value="RNGMNOXGNASE"/>
</dbReference>
<accession>A0A517NLN1</accession>
<dbReference type="Gene3D" id="3.50.50.60">
    <property type="entry name" value="FAD/NAD(P)-binding domain"/>
    <property type="match status" value="1"/>
</dbReference>
<dbReference type="EMBL" id="CP036525">
    <property type="protein sequence ID" value="QDT08044.1"/>
    <property type="molecule type" value="Genomic_DNA"/>
</dbReference>
<evidence type="ECO:0000313" key="5">
    <source>
        <dbReference type="Proteomes" id="UP000318538"/>
    </source>
</evidence>
<reference evidence="4 5" key="1">
    <citation type="submission" date="2019-02" db="EMBL/GenBank/DDBJ databases">
        <title>Deep-cultivation of Planctomycetes and their phenomic and genomic characterization uncovers novel biology.</title>
        <authorList>
            <person name="Wiegand S."/>
            <person name="Jogler M."/>
            <person name="Boedeker C."/>
            <person name="Pinto D."/>
            <person name="Vollmers J."/>
            <person name="Rivas-Marin E."/>
            <person name="Kohn T."/>
            <person name="Peeters S.H."/>
            <person name="Heuer A."/>
            <person name="Rast P."/>
            <person name="Oberbeckmann S."/>
            <person name="Bunk B."/>
            <person name="Jeske O."/>
            <person name="Meyerdierks A."/>
            <person name="Storesund J.E."/>
            <person name="Kallscheuer N."/>
            <person name="Luecker S."/>
            <person name="Lage O.M."/>
            <person name="Pohl T."/>
            <person name="Merkel B.J."/>
            <person name="Hornburger P."/>
            <person name="Mueller R.-W."/>
            <person name="Bruemmer F."/>
            <person name="Labrenz M."/>
            <person name="Spormann A.M."/>
            <person name="Op den Camp H."/>
            <person name="Overmann J."/>
            <person name="Amann R."/>
            <person name="Jetten M.S.M."/>
            <person name="Mascher T."/>
            <person name="Medema M.H."/>
            <person name="Devos D.P."/>
            <person name="Kaster A.-K."/>
            <person name="Ovreas L."/>
            <person name="Rohde M."/>
            <person name="Galperin M.Y."/>
            <person name="Jogler C."/>
        </authorList>
    </citation>
    <scope>NUCLEOTIDE SEQUENCE [LARGE SCALE GENOMIC DNA]</scope>
    <source>
        <strain evidence="4 5">K22_7</strain>
    </source>
</reference>